<evidence type="ECO:0000259" key="4">
    <source>
        <dbReference type="PROSITE" id="PS50932"/>
    </source>
</evidence>
<dbReference type="Pfam" id="PF13377">
    <property type="entry name" value="Peripla_BP_3"/>
    <property type="match status" value="1"/>
</dbReference>
<organism evidence="5 6">
    <name type="scientific">Kineosphaera limosa NBRC 100340</name>
    <dbReference type="NCBI Taxonomy" id="1184609"/>
    <lineage>
        <taxon>Bacteria</taxon>
        <taxon>Bacillati</taxon>
        <taxon>Actinomycetota</taxon>
        <taxon>Actinomycetes</taxon>
        <taxon>Micrococcales</taxon>
        <taxon>Dermatophilaceae</taxon>
        <taxon>Kineosphaera</taxon>
    </lineage>
</organism>
<name>K6WYR5_9MICO</name>
<dbReference type="AlphaFoldDB" id="K6WYR5"/>
<accession>K6WYR5</accession>
<evidence type="ECO:0000256" key="2">
    <source>
        <dbReference type="ARBA" id="ARBA00023125"/>
    </source>
</evidence>
<evidence type="ECO:0000256" key="3">
    <source>
        <dbReference type="ARBA" id="ARBA00023163"/>
    </source>
</evidence>
<dbReference type="STRING" id="1184609.KILIM_061_00210"/>
<keyword evidence="6" id="KW-1185">Reference proteome</keyword>
<dbReference type="InterPro" id="IPR046335">
    <property type="entry name" value="LacI/GalR-like_sensor"/>
</dbReference>
<dbReference type="SMART" id="SM00354">
    <property type="entry name" value="HTH_LACI"/>
    <property type="match status" value="1"/>
</dbReference>
<evidence type="ECO:0000313" key="5">
    <source>
        <dbReference type="EMBL" id="GAB97237.1"/>
    </source>
</evidence>
<dbReference type="eggNOG" id="COG1609">
    <property type="taxonomic scope" value="Bacteria"/>
</dbReference>
<dbReference type="Gene3D" id="1.10.260.40">
    <property type="entry name" value="lambda repressor-like DNA-binding domains"/>
    <property type="match status" value="1"/>
</dbReference>
<dbReference type="InterPro" id="IPR000843">
    <property type="entry name" value="HTH_LacI"/>
</dbReference>
<dbReference type="SUPFAM" id="SSF53822">
    <property type="entry name" value="Periplasmic binding protein-like I"/>
    <property type="match status" value="1"/>
</dbReference>
<reference evidence="5 6" key="1">
    <citation type="submission" date="2012-08" db="EMBL/GenBank/DDBJ databases">
        <title>Whole genome shotgun sequence of Kineosphaera limosa NBRC 100340.</title>
        <authorList>
            <person name="Yoshida I."/>
            <person name="Isaki S."/>
            <person name="Hosoyama A."/>
            <person name="Tsuchikane K."/>
            <person name="Katsumata H."/>
            <person name="Ando Y."/>
            <person name="Ohji S."/>
            <person name="Hamada M."/>
            <person name="Tamura T."/>
            <person name="Yamazoe A."/>
            <person name="Yamazaki S."/>
            <person name="Fujita N."/>
        </authorList>
    </citation>
    <scope>NUCLEOTIDE SEQUENCE [LARGE SCALE GENOMIC DNA]</scope>
    <source>
        <strain evidence="5 6">NBRC 100340</strain>
    </source>
</reference>
<dbReference type="GO" id="GO:0000976">
    <property type="term" value="F:transcription cis-regulatory region binding"/>
    <property type="evidence" value="ECO:0007669"/>
    <property type="project" value="TreeGrafter"/>
</dbReference>
<dbReference type="CDD" id="cd06267">
    <property type="entry name" value="PBP1_LacI_sugar_binding-like"/>
    <property type="match status" value="1"/>
</dbReference>
<dbReference type="Pfam" id="PF00356">
    <property type="entry name" value="LacI"/>
    <property type="match status" value="1"/>
</dbReference>
<dbReference type="PROSITE" id="PS50932">
    <property type="entry name" value="HTH_LACI_2"/>
    <property type="match status" value="1"/>
</dbReference>
<keyword evidence="2" id="KW-0238">DNA-binding</keyword>
<dbReference type="GO" id="GO:0003700">
    <property type="term" value="F:DNA-binding transcription factor activity"/>
    <property type="evidence" value="ECO:0007669"/>
    <property type="project" value="TreeGrafter"/>
</dbReference>
<dbReference type="Gene3D" id="3.40.50.2300">
    <property type="match status" value="2"/>
</dbReference>
<dbReference type="CDD" id="cd01392">
    <property type="entry name" value="HTH_LacI"/>
    <property type="match status" value="1"/>
</dbReference>
<dbReference type="InterPro" id="IPR028082">
    <property type="entry name" value="Peripla_BP_I"/>
</dbReference>
<sequence length="340" mass="35575">MPPGPRPGSAPTMRDIAAEAGVSKALVSIVFRGAPGASEATRRKVFEAADRLGYRANRSASLLARTRTNQLGVVLDLHNGFHAEIVEAALTQAEAAGYHLVLGPRAAGRDERSAIEGLLEFRCEAMLLLGPTLDADELAHLAADTPVVCIGRQARGGDLDVIRSADDVGMELVVDHLVALGHRHLAHVDGGAGDIPAARRAGFERAVRRHRLVGRSVVVPGGSTEEDGRRAARSLLERTRRPTAIAAYNDRSALGVIDAVTRAGLRVPVDVSVTGFDDSPIAALATIDLTSVNQDATRLGAGAVRAALERLDEGRTTPRELTLTPALVARGTSAAAPAAP</sequence>
<keyword evidence="1" id="KW-0805">Transcription regulation</keyword>
<protein>
    <submittedName>
        <fullName evidence="5">Putative LacI family transcriptional regulator</fullName>
    </submittedName>
</protein>
<dbReference type="InterPro" id="IPR010982">
    <property type="entry name" value="Lambda_DNA-bd_dom_sf"/>
</dbReference>
<dbReference type="EMBL" id="BAHD01000061">
    <property type="protein sequence ID" value="GAB97237.1"/>
    <property type="molecule type" value="Genomic_DNA"/>
</dbReference>
<evidence type="ECO:0000256" key="1">
    <source>
        <dbReference type="ARBA" id="ARBA00023015"/>
    </source>
</evidence>
<dbReference type="SUPFAM" id="SSF47413">
    <property type="entry name" value="lambda repressor-like DNA-binding domains"/>
    <property type="match status" value="1"/>
</dbReference>
<proteinExistence type="predicted"/>
<keyword evidence="3" id="KW-0804">Transcription</keyword>
<dbReference type="PANTHER" id="PTHR30146">
    <property type="entry name" value="LACI-RELATED TRANSCRIPTIONAL REPRESSOR"/>
    <property type="match status" value="1"/>
</dbReference>
<feature type="domain" description="HTH lacI-type" evidence="4">
    <location>
        <begin position="11"/>
        <end position="65"/>
    </location>
</feature>
<dbReference type="PANTHER" id="PTHR30146:SF109">
    <property type="entry name" value="HTH-TYPE TRANSCRIPTIONAL REGULATOR GALS"/>
    <property type="match status" value="1"/>
</dbReference>
<dbReference type="OrthoDB" id="4268837at2"/>
<dbReference type="Proteomes" id="UP000008366">
    <property type="component" value="Unassembled WGS sequence"/>
</dbReference>
<dbReference type="RefSeq" id="WP_006593769.1">
    <property type="nucleotide sequence ID" value="NZ_BAHD01000061.1"/>
</dbReference>
<evidence type="ECO:0000313" key="6">
    <source>
        <dbReference type="Proteomes" id="UP000008366"/>
    </source>
</evidence>
<comment type="caution">
    <text evidence="5">The sequence shown here is derived from an EMBL/GenBank/DDBJ whole genome shotgun (WGS) entry which is preliminary data.</text>
</comment>
<gene>
    <name evidence="5" type="ORF">KILIM_061_00210</name>
</gene>